<comment type="caution">
    <text evidence="5">The sequence shown here is derived from an EMBL/GenBank/DDBJ whole genome shotgun (WGS) entry which is preliminary data.</text>
</comment>
<dbReference type="Proteomes" id="UP000307706">
    <property type="component" value="Unassembled WGS sequence"/>
</dbReference>
<organism evidence="5 7">
    <name type="scientific">Pseudoalteromonas citrea</name>
    <dbReference type="NCBI Taxonomy" id="43655"/>
    <lineage>
        <taxon>Bacteria</taxon>
        <taxon>Pseudomonadati</taxon>
        <taxon>Pseudomonadota</taxon>
        <taxon>Gammaproteobacteria</taxon>
        <taxon>Alteromonadales</taxon>
        <taxon>Pseudoalteromonadaceae</taxon>
        <taxon>Pseudoalteromonas</taxon>
    </lineage>
</organism>
<name>A0A5S3XQD0_9GAMM</name>
<evidence type="ECO:0000256" key="2">
    <source>
        <dbReference type="ARBA" id="ARBA00022695"/>
    </source>
</evidence>
<keyword evidence="2 5" id="KW-0548">Nucleotidyltransferase</keyword>
<feature type="domain" description="Cytidyltransferase-like" evidence="3">
    <location>
        <begin position="5"/>
        <end position="124"/>
    </location>
</feature>
<protein>
    <submittedName>
        <fullName evidence="5">Glycerol-3-phosphate cytidylyltransferase</fullName>
    </submittedName>
</protein>
<gene>
    <name evidence="5" type="ORF">CWB96_11085</name>
    <name evidence="4" type="ORF">CWB97_03730</name>
</gene>
<dbReference type="EMBL" id="PNCL01000050">
    <property type="protein sequence ID" value="TMP59100.1"/>
    <property type="molecule type" value="Genomic_DNA"/>
</dbReference>
<evidence type="ECO:0000313" key="5">
    <source>
        <dbReference type="EMBL" id="TMP59100.1"/>
    </source>
</evidence>
<evidence type="ECO:0000256" key="1">
    <source>
        <dbReference type="ARBA" id="ARBA00022679"/>
    </source>
</evidence>
<dbReference type="PANTHER" id="PTHR43793:SF1">
    <property type="entry name" value="FAD SYNTHASE"/>
    <property type="match status" value="1"/>
</dbReference>
<reference evidence="5 7" key="1">
    <citation type="submission" date="2017-12" db="EMBL/GenBank/DDBJ databases">
        <authorList>
            <person name="Paulsen S."/>
            <person name="Gram L.K."/>
        </authorList>
    </citation>
    <scope>NUCLEOTIDE SEQUENCE [LARGE SCALE GENOMIC DNA]</scope>
    <source>
        <strain evidence="5 7">S2231</strain>
        <strain evidence="4">S2233</strain>
    </source>
</reference>
<evidence type="ECO:0000313" key="6">
    <source>
        <dbReference type="Proteomes" id="UP000305730"/>
    </source>
</evidence>
<reference evidence="6 7" key="2">
    <citation type="submission" date="2019-06" db="EMBL/GenBank/DDBJ databases">
        <title>Co-occurence of chitin degradation, pigmentation and bioactivity in marine Pseudoalteromonas.</title>
        <authorList>
            <person name="Sonnenschein E.C."/>
            <person name="Bech P.K."/>
        </authorList>
    </citation>
    <scope>NUCLEOTIDE SEQUENCE [LARGE SCALE GENOMIC DNA]</scope>
    <source>
        <strain evidence="7">S2231</strain>
        <strain evidence="4 6">S2233</strain>
    </source>
</reference>
<dbReference type="RefSeq" id="WP_138595127.1">
    <property type="nucleotide sequence ID" value="NZ_PNCK01000016.1"/>
</dbReference>
<dbReference type="NCBIfam" id="TIGR00125">
    <property type="entry name" value="cyt_tran_rel"/>
    <property type="match status" value="1"/>
</dbReference>
<keyword evidence="6" id="KW-1185">Reference proteome</keyword>
<dbReference type="Pfam" id="PF01467">
    <property type="entry name" value="CTP_transf_like"/>
    <property type="match status" value="1"/>
</dbReference>
<dbReference type="EMBL" id="PNCK01000016">
    <property type="protein sequence ID" value="TMP45721.1"/>
    <property type="molecule type" value="Genomic_DNA"/>
</dbReference>
<dbReference type="InterPro" id="IPR014729">
    <property type="entry name" value="Rossmann-like_a/b/a_fold"/>
</dbReference>
<dbReference type="AlphaFoldDB" id="A0A5S3XQD0"/>
<dbReference type="GO" id="GO:0016779">
    <property type="term" value="F:nucleotidyltransferase activity"/>
    <property type="evidence" value="ECO:0007669"/>
    <property type="project" value="UniProtKB-KW"/>
</dbReference>
<keyword evidence="1 5" id="KW-0808">Transferase</keyword>
<dbReference type="SUPFAM" id="SSF52374">
    <property type="entry name" value="Nucleotidylyl transferase"/>
    <property type="match status" value="1"/>
</dbReference>
<dbReference type="Gene3D" id="3.40.50.620">
    <property type="entry name" value="HUPs"/>
    <property type="match status" value="1"/>
</dbReference>
<evidence type="ECO:0000259" key="3">
    <source>
        <dbReference type="Pfam" id="PF01467"/>
    </source>
</evidence>
<sequence>MKVVITYGTFDLFHVGHVRLLKRLSKLGDKLIVGISSDSFNELKGKESFFSYKERAEIVKSCRFVDEVFPENNWEQKEQDIVKYGANIFAMGNDWHGKFDHLNEVCDVVYLKRTEHVSTTEIKKKLSATSIKDIEKMEQKIHDLLSMVKIISKV</sequence>
<dbReference type="InterPro" id="IPR004821">
    <property type="entry name" value="Cyt_trans-like"/>
</dbReference>
<accession>A0A5S3XQD0</accession>
<dbReference type="InterPro" id="IPR050385">
    <property type="entry name" value="Archaeal_FAD_synthase"/>
</dbReference>
<dbReference type="PANTHER" id="PTHR43793">
    <property type="entry name" value="FAD SYNTHASE"/>
    <property type="match status" value="1"/>
</dbReference>
<proteinExistence type="predicted"/>
<evidence type="ECO:0000313" key="4">
    <source>
        <dbReference type="EMBL" id="TMP45721.1"/>
    </source>
</evidence>
<dbReference type="Proteomes" id="UP000305730">
    <property type="component" value="Unassembled WGS sequence"/>
</dbReference>
<dbReference type="OrthoDB" id="9802794at2"/>
<reference evidence="5" key="3">
    <citation type="submission" date="2019-09" db="EMBL/GenBank/DDBJ databases">
        <title>Co-occurence of chitin degradation, pigmentation and bioactivity in marine Pseudoalteromonas.</title>
        <authorList>
            <person name="Sonnenschein E.C."/>
            <person name="Bech P.K."/>
        </authorList>
    </citation>
    <scope>NUCLEOTIDE SEQUENCE</scope>
    <source>
        <strain evidence="5">S2231</strain>
    </source>
</reference>
<evidence type="ECO:0000313" key="7">
    <source>
        <dbReference type="Proteomes" id="UP000307706"/>
    </source>
</evidence>